<evidence type="ECO:0000313" key="2">
    <source>
        <dbReference type="Proteomes" id="UP001162992"/>
    </source>
</evidence>
<gene>
    <name evidence="1" type="ORF">O6H91_13G014000</name>
</gene>
<sequence length="356" mass="40905">MRYARYPVCGADFEVYAKYSFMGLIGTGAYGDVCAFTNTETGEKVAIKKIRNAFQHRSTAMSTLREIMLLRYTDHDNIIPLRDIIVPAKFEEFNDAYIAHQLMDSDLHRVLLNTKLSDDHCQFFLYQLLRALKYLHSANILHRDLKPSNILINCEDCLLKICDFGLARPSLDDGSLTQYVVTRPYRAPELLLGSRLYTVAVDMWSVGCILVEMLTGEPLFPVRSRQEHPVQHLRLITELLGSPDVSDFSFLQHEEARVQIHSSLSGRKPKPLAEKYPHVNSSAWDLVEKLLRFDPTKRLTAEEALEHPYLAHLHDISDEPTCDIQFNLDYYDSSLTVEHIRRLIWIEASRVSQHVA</sequence>
<name>A0ACC2BSI6_DIPCM</name>
<dbReference type="Proteomes" id="UP001162992">
    <property type="component" value="Chromosome 13"/>
</dbReference>
<keyword evidence="2" id="KW-1185">Reference proteome</keyword>
<proteinExistence type="predicted"/>
<reference evidence="2" key="1">
    <citation type="journal article" date="2024" name="Proc. Natl. Acad. Sci. U.S.A.">
        <title>Extraordinary preservation of gene collinearity over three hundred million years revealed in homosporous lycophytes.</title>
        <authorList>
            <person name="Li C."/>
            <person name="Wickell D."/>
            <person name="Kuo L.Y."/>
            <person name="Chen X."/>
            <person name="Nie B."/>
            <person name="Liao X."/>
            <person name="Peng D."/>
            <person name="Ji J."/>
            <person name="Jenkins J."/>
            <person name="Williams M."/>
            <person name="Shu S."/>
            <person name="Plott C."/>
            <person name="Barry K."/>
            <person name="Rajasekar S."/>
            <person name="Grimwood J."/>
            <person name="Han X."/>
            <person name="Sun S."/>
            <person name="Hou Z."/>
            <person name="He W."/>
            <person name="Dai G."/>
            <person name="Sun C."/>
            <person name="Schmutz J."/>
            <person name="Leebens-Mack J.H."/>
            <person name="Li F.W."/>
            <person name="Wang L."/>
        </authorList>
    </citation>
    <scope>NUCLEOTIDE SEQUENCE [LARGE SCALE GENOMIC DNA]</scope>
    <source>
        <strain evidence="2">cv. PW_Plant_1</strain>
    </source>
</reference>
<protein>
    <submittedName>
        <fullName evidence="1">Uncharacterized protein</fullName>
    </submittedName>
</protein>
<comment type="caution">
    <text evidence="1">The sequence shown here is derived from an EMBL/GenBank/DDBJ whole genome shotgun (WGS) entry which is preliminary data.</text>
</comment>
<accession>A0ACC2BSI6</accession>
<organism evidence="1 2">
    <name type="scientific">Diphasiastrum complanatum</name>
    <name type="common">Issler's clubmoss</name>
    <name type="synonym">Lycopodium complanatum</name>
    <dbReference type="NCBI Taxonomy" id="34168"/>
    <lineage>
        <taxon>Eukaryota</taxon>
        <taxon>Viridiplantae</taxon>
        <taxon>Streptophyta</taxon>
        <taxon>Embryophyta</taxon>
        <taxon>Tracheophyta</taxon>
        <taxon>Lycopodiopsida</taxon>
        <taxon>Lycopodiales</taxon>
        <taxon>Lycopodiaceae</taxon>
        <taxon>Lycopodioideae</taxon>
        <taxon>Diphasiastrum</taxon>
    </lineage>
</organism>
<dbReference type="EMBL" id="CM055104">
    <property type="protein sequence ID" value="KAJ7532657.1"/>
    <property type="molecule type" value="Genomic_DNA"/>
</dbReference>
<evidence type="ECO:0000313" key="1">
    <source>
        <dbReference type="EMBL" id="KAJ7532657.1"/>
    </source>
</evidence>